<evidence type="ECO:0000313" key="2">
    <source>
        <dbReference type="Proteomes" id="UP001211065"/>
    </source>
</evidence>
<accession>A0AAD5U813</accession>
<protein>
    <submittedName>
        <fullName evidence="1">Uncharacterized protein</fullName>
    </submittedName>
</protein>
<dbReference type="Proteomes" id="UP001211065">
    <property type="component" value="Unassembled WGS sequence"/>
</dbReference>
<organism evidence="1 2">
    <name type="scientific">Clydaea vesicula</name>
    <dbReference type="NCBI Taxonomy" id="447962"/>
    <lineage>
        <taxon>Eukaryota</taxon>
        <taxon>Fungi</taxon>
        <taxon>Fungi incertae sedis</taxon>
        <taxon>Chytridiomycota</taxon>
        <taxon>Chytridiomycota incertae sedis</taxon>
        <taxon>Chytridiomycetes</taxon>
        <taxon>Lobulomycetales</taxon>
        <taxon>Lobulomycetaceae</taxon>
        <taxon>Clydaea</taxon>
    </lineage>
</organism>
<keyword evidence="2" id="KW-1185">Reference proteome</keyword>
<reference evidence="1" key="1">
    <citation type="submission" date="2020-05" db="EMBL/GenBank/DDBJ databases">
        <title>Phylogenomic resolution of chytrid fungi.</title>
        <authorList>
            <person name="Stajich J.E."/>
            <person name="Amses K."/>
            <person name="Simmons R."/>
            <person name="Seto K."/>
            <person name="Myers J."/>
            <person name="Bonds A."/>
            <person name="Quandt C.A."/>
            <person name="Barry K."/>
            <person name="Liu P."/>
            <person name="Grigoriev I."/>
            <person name="Longcore J.E."/>
            <person name="James T.Y."/>
        </authorList>
    </citation>
    <scope>NUCLEOTIDE SEQUENCE</scope>
    <source>
        <strain evidence="1">JEL0476</strain>
    </source>
</reference>
<proteinExistence type="predicted"/>
<name>A0AAD5U813_9FUNG</name>
<evidence type="ECO:0000313" key="1">
    <source>
        <dbReference type="EMBL" id="KAJ3228102.1"/>
    </source>
</evidence>
<comment type="caution">
    <text evidence="1">The sequence shown here is derived from an EMBL/GenBank/DDBJ whole genome shotgun (WGS) entry which is preliminary data.</text>
</comment>
<dbReference type="EMBL" id="JADGJW010000006">
    <property type="protein sequence ID" value="KAJ3228102.1"/>
    <property type="molecule type" value="Genomic_DNA"/>
</dbReference>
<dbReference type="AlphaFoldDB" id="A0AAD5U813"/>
<sequence length="140" mass="15829">MSFSSSIPSMFGKPKNNTDFELRGKLIGLAGIFNTTIRNILVTVNIRNKVVVLISEKQEYCWAVNVKDLKFSKFWVKVLEDNYIKGVIFSGKSSSFWLEGNPETLENLGILLHSMVNEKITDHAWNATSIKEVDTEDIDA</sequence>
<gene>
    <name evidence="1" type="ORF">HK099_006727</name>
</gene>